<dbReference type="PANTHER" id="PTHR23149">
    <property type="entry name" value="G PATCH DOMAIN CONTAINING PROTEIN"/>
    <property type="match status" value="1"/>
</dbReference>
<dbReference type="EMBL" id="JAHFZB010000032">
    <property type="protein sequence ID" value="KAK6471461.1"/>
    <property type="molecule type" value="Genomic_DNA"/>
</dbReference>
<evidence type="ECO:0000256" key="2">
    <source>
        <dbReference type="SAM" id="MobiDB-lite"/>
    </source>
</evidence>
<dbReference type="PROSITE" id="PS50174">
    <property type="entry name" value="G_PATCH"/>
    <property type="match status" value="1"/>
</dbReference>
<feature type="compositionally biased region" description="Acidic residues" evidence="2">
    <location>
        <begin position="293"/>
        <end position="302"/>
    </location>
</feature>
<feature type="region of interest" description="Disordered" evidence="2">
    <location>
        <begin position="174"/>
        <end position="205"/>
    </location>
</feature>
<name>A0ABR0YFP5_HUSHU</name>
<reference evidence="4 5" key="1">
    <citation type="submission" date="2021-05" db="EMBL/GenBank/DDBJ databases">
        <authorList>
            <person name="Zahm M."/>
            <person name="Klopp C."/>
            <person name="Cabau C."/>
            <person name="Kuhl H."/>
            <person name="Suciu R."/>
            <person name="Ciorpac M."/>
            <person name="Holostenco D."/>
            <person name="Gessner J."/>
            <person name="Wuertz S."/>
            <person name="Hohne C."/>
            <person name="Stock M."/>
            <person name="Gislard M."/>
            <person name="Lluch J."/>
            <person name="Milhes M."/>
            <person name="Lampietro C."/>
            <person name="Lopez Roques C."/>
            <person name="Donnadieu C."/>
            <person name="Du K."/>
            <person name="Schartl M."/>
            <person name="Guiguen Y."/>
        </authorList>
    </citation>
    <scope>NUCLEOTIDE SEQUENCE [LARGE SCALE GENOMIC DNA]</scope>
    <source>
        <strain evidence="4">Hh-F2</strain>
        <tissue evidence="4">Blood</tissue>
    </source>
</reference>
<accession>A0ABR0YFP5</accession>
<protein>
    <recommendedName>
        <fullName evidence="1">G patch domain-containing protein 4</fullName>
    </recommendedName>
</protein>
<evidence type="ECO:0000313" key="5">
    <source>
        <dbReference type="Proteomes" id="UP001369086"/>
    </source>
</evidence>
<feature type="compositionally biased region" description="Basic and acidic residues" evidence="2">
    <location>
        <begin position="266"/>
        <end position="287"/>
    </location>
</feature>
<feature type="domain" description="G-patch" evidence="3">
    <location>
        <begin position="61"/>
        <end position="107"/>
    </location>
</feature>
<dbReference type="PANTHER" id="PTHR23149:SF9">
    <property type="entry name" value="G PATCH DOMAIN-CONTAINING PROTEIN 4"/>
    <property type="match status" value="1"/>
</dbReference>
<dbReference type="SMART" id="SM00443">
    <property type="entry name" value="G_patch"/>
    <property type="match status" value="1"/>
</dbReference>
<comment type="caution">
    <text evidence="4">The sequence shown here is derived from an EMBL/GenBank/DDBJ whole genome shotgun (WGS) entry which is preliminary data.</text>
</comment>
<evidence type="ECO:0000313" key="4">
    <source>
        <dbReference type="EMBL" id="KAK6471461.1"/>
    </source>
</evidence>
<evidence type="ECO:0000259" key="3">
    <source>
        <dbReference type="PROSITE" id="PS50174"/>
    </source>
</evidence>
<proteinExistence type="predicted"/>
<gene>
    <name evidence="4" type="ORF">HHUSO_G29878</name>
</gene>
<evidence type="ECO:0000256" key="1">
    <source>
        <dbReference type="ARBA" id="ARBA00040365"/>
    </source>
</evidence>
<dbReference type="InterPro" id="IPR000467">
    <property type="entry name" value="G_patch_dom"/>
</dbReference>
<dbReference type="InterPro" id="IPR050656">
    <property type="entry name" value="PINX1"/>
</dbReference>
<organism evidence="4 5">
    <name type="scientific">Huso huso</name>
    <name type="common">Beluga</name>
    <name type="synonym">Acipenser huso</name>
    <dbReference type="NCBI Taxonomy" id="61971"/>
    <lineage>
        <taxon>Eukaryota</taxon>
        <taxon>Metazoa</taxon>
        <taxon>Chordata</taxon>
        <taxon>Craniata</taxon>
        <taxon>Vertebrata</taxon>
        <taxon>Euteleostomi</taxon>
        <taxon>Actinopterygii</taxon>
        <taxon>Chondrostei</taxon>
        <taxon>Acipenseriformes</taxon>
        <taxon>Acipenseridae</taxon>
        <taxon>Huso</taxon>
    </lineage>
</organism>
<dbReference type="Pfam" id="PF01585">
    <property type="entry name" value="G-patch"/>
    <property type="match status" value="1"/>
</dbReference>
<keyword evidence="5" id="KW-1185">Reference proteome</keyword>
<feature type="region of interest" description="Disordered" evidence="2">
    <location>
        <begin position="249"/>
        <end position="380"/>
    </location>
</feature>
<sequence length="380" mass="42516">MTRRCQSSYCRCHVRLHDTQHGRSEVARIFSTGTSLYYSAEHSPVSCSPAMAGPEDGKLRGLQFAEQQLLRHGWEQGKGLGKRENGISEAIKVKVKCDKSGVGHHEGEQFTFHWWDHVFNKASSNLAVEASEEGVQLKKLAEEEGGITNKKPRRAELGKAKLYGRFIKSATLLSGGEQAEERAGASGSSDSDSSDEDEKLDLSSSTKLSDADLVKACGGRTAHKGARHGFKMSAKLARLEEQEREFLAKYRAKTQEPSKPTNTETARAHRERHDKQEINSCRERDIPTPDSGGEPEDGNAEELETRQTGRSKKKKKKKKRAKTLEEEFQGGAEELGPGEEGMKKKKRKRERQEEALQEETTPQDSEKKPKKKRSKALERE</sequence>
<feature type="compositionally biased region" description="Basic residues" evidence="2">
    <location>
        <begin position="309"/>
        <end position="321"/>
    </location>
</feature>
<dbReference type="Proteomes" id="UP001369086">
    <property type="component" value="Unassembled WGS sequence"/>
</dbReference>